<proteinExistence type="predicted"/>
<dbReference type="Proteomes" id="UP000078561">
    <property type="component" value="Unassembled WGS sequence"/>
</dbReference>
<feature type="region of interest" description="Disordered" evidence="1">
    <location>
        <begin position="199"/>
        <end position="243"/>
    </location>
</feature>
<feature type="compositionally biased region" description="Acidic residues" evidence="1">
    <location>
        <begin position="282"/>
        <end position="296"/>
    </location>
</feature>
<sequence>MRNDLITHSMVGQPGMGPPPPYSSIALEGDQTVYGTMSKTKHTIDDTFLTMGEFHTQFTRLECTNQLLVSGFNRWIPLPNPPPQKRSGKALAKARHLIDSYYNQEEDAYIDLLDRMTSSVLLLLDEAHAALNRKVTTRRRKAPFTITTAIDALGTRLKKRSKLPPPAFVLDQSSRYQTSQQKLNQTFELLLDQVNSDSDYAKKENKRRSAVYSTPTQSPRSIRRSSLPPPSLTPSSPPPALEKHAYRYDNDHHHYDDYSPPPSPLPRQTMELSYWALYDGNNSDEDEDLEDEDDDKDAPFDNGVIPGSDTILTTATSRTRHQMIKTFHQSFHPCHPPPPRRPLSPRPPPPTHSRRWRLLPLYSTHHHQAYTTPDANSFTGLHSTLLSSVASFSIAITTPRLPSTAVYTSFAPNISTCGVSTSWLSLAPPSLLYLTCVNNSPVSSSSSNSPIASLLNPFSV</sequence>
<evidence type="ECO:0000313" key="2">
    <source>
        <dbReference type="EMBL" id="SAM01809.1"/>
    </source>
</evidence>
<accession>A0A163M6P7</accession>
<organism evidence="2">
    <name type="scientific">Absidia glauca</name>
    <name type="common">Pin mould</name>
    <dbReference type="NCBI Taxonomy" id="4829"/>
    <lineage>
        <taxon>Eukaryota</taxon>
        <taxon>Fungi</taxon>
        <taxon>Fungi incertae sedis</taxon>
        <taxon>Mucoromycota</taxon>
        <taxon>Mucoromycotina</taxon>
        <taxon>Mucoromycetes</taxon>
        <taxon>Mucorales</taxon>
        <taxon>Cunninghamellaceae</taxon>
        <taxon>Absidia</taxon>
    </lineage>
</organism>
<reference evidence="2" key="1">
    <citation type="submission" date="2016-04" db="EMBL/GenBank/DDBJ databases">
        <authorList>
            <person name="Evans L.H."/>
            <person name="Alamgir A."/>
            <person name="Owens N."/>
            <person name="Weber N.D."/>
            <person name="Virtaneva K."/>
            <person name="Barbian K."/>
            <person name="Babar A."/>
            <person name="Rosenke K."/>
        </authorList>
    </citation>
    <scope>NUCLEOTIDE SEQUENCE [LARGE SCALE GENOMIC DNA]</scope>
    <source>
        <strain evidence="2">CBS 101.48</strain>
    </source>
</reference>
<feature type="region of interest" description="Disordered" evidence="1">
    <location>
        <begin position="279"/>
        <end position="310"/>
    </location>
</feature>
<dbReference type="InParanoid" id="A0A163M6P7"/>
<gene>
    <name evidence="2" type="primary">ABSGL_07558.1 scaffold 8890</name>
</gene>
<dbReference type="AlphaFoldDB" id="A0A163M6P7"/>
<feature type="region of interest" description="Disordered" evidence="1">
    <location>
        <begin position="330"/>
        <end position="353"/>
    </location>
</feature>
<protein>
    <submittedName>
        <fullName evidence="2">Uncharacterized protein</fullName>
    </submittedName>
</protein>
<dbReference type="EMBL" id="LT553587">
    <property type="protein sequence ID" value="SAM01809.1"/>
    <property type="molecule type" value="Genomic_DNA"/>
</dbReference>
<feature type="compositionally biased region" description="Pro residues" evidence="1">
    <location>
        <begin position="227"/>
        <end position="240"/>
    </location>
</feature>
<evidence type="ECO:0000256" key="1">
    <source>
        <dbReference type="SAM" id="MobiDB-lite"/>
    </source>
</evidence>
<dbReference type="OrthoDB" id="10658544at2759"/>
<evidence type="ECO:0000313" key="3">
    <source>
        <dbReference type="Proteomes" id="UP000078561"/>
    </source>
</evidence>
<name>A0A163M6P7_ABSGL</name>
<feature type="compositionally biased region" description="Pro residues" evidence="1">
    <location>
        <begin position="334"/>
        <end position="351"/>
    </location>
</feature>
<keyword evidence="3" id="KW-1185">Reference proteome</keyword>